<evidence type="ECO:0000259" key="3">
    <source>
        <dbReference type="PROSITE" id="PS50977"/>
    </source>
</evidence>
<name>A0ABW4M0U4_9HYPH</name>
<feature type="domain" description="HTH tetR-type" evidence="3">
    <location>
        <begin position="16"/>
        <end position="76"/>
    </location>
</feature>
<dbReference type="PANTHER" id="PTHR30055">
    <property type="entry name" value="HTH-TYPE TRANSCRIPTIONAL REGULATOR RUTR"/>
    <property type="match status" value="1"/>
</dbReference>
<reference evidence="5" key="1">
    <citation type="journal article" date="2019" name="Int. J. Syst. Evol. Microbiol.">
        <title>The Global Catalogue of Microorganisms (GCM) 10K type strain sequencing project: providing services to taxonomists for standard genome sequencing and annotation.</title>
        <authorList>
            <consortium name="The Broad Institute Genomics Platform"/>
            <consortium name="The Broad Institute Genome Sequencing Center for Infectious Disease"/>
            <person name="Wu L."/>
            <person name="Ma J."/>
        </authorList>
    </citation>
    <scope>NUCLEOTIDE SEQUENCE [LARGE SCALE GENOMIC DNA]</scope>
    <source>
        <strain evidence="5">CG52</strain>
    </source>
</reference>
<protein>
    <submittedName>
        <fullName evidence="4">TetR/AcrR family transcriptional regulator</fullName>
    </submittedName>
</protein>
<organism evidence="4 5">
    <name type="scientific">Rhizobium helianthi</name>
    <dbReference type="NCBI Taxonomy" id="1132695"/>
    <lineage>
        <taxon>Bacteria</taxon>
        <taxon>Pseudomonadati</taxon>
        <taxon>Pseudomonadota</taxon>
        <taxon>Alphaproteobacteria</taxon>
        <taxon>Hyphomicrobiales</taxon>
        <taxon>Rhizobiaceae</taxon>
        <taxon>Rhizobium/Agrobacterium group</taxon>
        <taxon>Rhizobium</taxon>
    </lineage>
</organism>
<keyword evidence="1 2" id="KW-0238">DNA-binding</keyword>
<gene>
    <name evidence="4" type="ORF">ACFSE1_06260</name>
</gene>
<sequence length="204" mass="22367">MAKAAERLSLRERNKLRTRQEILNATLDVFNEDGFPGTSVDKIAELAGISKGTVYVYFPDGLNDIYRELYADITERLLKATKEVRAKTPNPAQRIVAMADALLKLSAVPTYGRFYSVLSPELRPVLTPVVGMASKQFVTLIATDLAEVLSETADGEHRTSIAELIVGSMREAGRIVSETPHRKESLIVALKRIVGAIAGEDVPE</sequence>
<proteinExistence type="predicted"/>
<dbReference type="Pfam" id="PF00440">
    <property type="entry name" value="TetR_N"/>
    <property type="match status" value="1"/>
</dbReference>
<dbReference type="RefSeq" id="WP_377398006.1">
    <property type="nucleotide sequence ID" value="NZ_JBHUEQ010000008.1"/>
</dbReference>
<evidence type="ECO:0000256" key="2">
    <source>
        <dbReference type="PROSITE-ProRule" id="PRU00335"/>
    </source>
</evidence>
<dbReference type="SUPFAM" id="SSF46689">
    <property type="entry name" value="Homeodomain-like"/>
    <property type="match status" value="1"/>
</dbReference>
<dbReference type="Proteomes" id="UP001597322">
    <property type="component" value="Unassembled WGS sequence"/>
</dbReference>
<dbReference type="PROSITE" id="PS50977">
    <property type="entry name" value="HTH_TETR_2"/>
    <property type="match status" value="1"/>
</dbReference>
<dbReference type="Gene3D" id="1.10.357.10">
    <property type="entry name" value="Tetracycline Repressor, domain 2"/>
    <property type="match status" value="1"/>
</dbReference>
<evidence type="ECO:0000256" key="1">
    <source>
        <dbReference type="ARBA" id="ARBA00023125"/>
    </source>
</evidence>
<dbReference type="InterPro" id="IPR009057">
    <property type="entry name" value="Homeodomain-like_sf"/>
</dbReference>
<evidence type="ECO:0000313" key="4">
    <source>
        <dbReference type="EMBL" id="MFD1745058.1"/>
    </source>
</evidence>
<comment type="caution">
    <text evidence="4">The sequence shown here is derived from an EMBL/GenBank/DDBJ whole genome shotgun (WGS) entry which is preliminary data.</text>
</comment>
<evidence type="ECO:0000313" key="5">
    <source>
        <dbReference type="Proteomes" id="UP001597322"/>
    </source>
</evidence>
<feature type="DNA-binding region" description="H-T-H motif" evidence="2">
    <location>
        <begin position="39"/>
        <end position="58"/>
    </location>
</feature>
<dbReference type="PANTHER" id="PTHR30055:SF226">
    <property type="entry name" value="HTH-TYPE TRANSCRIPTIONAL REGULATOR PKSA"/>
    <property type="match status" value="1"/>
</dbReference>
<dbReference type="InterPro" id="IPR050109">
    <property type="entry name" value="HTH-type_TetR-like_transc_reg"/>
</dbReference>
<dbReference type="EMBL" id="JBHUEQ010000008">
    <property type="protein sequence ID" value="MFD1745058.1"/>
    <property type="molecule type" value="Genomic_DNA"/>
</dbReference>
<dbReference type="PRINTS" id="PR00455">
    <property type="entry name" value="HTHTETR"/>
</dbReference>
<accession>A0ABW4M0U4</accession>
<keyword evidence="5" id="KW-1185">Reference proteome</keyword>
<dbReference type="InterPro" id="IPR001647">
    <property type="entry name" value="HTH_TetR"/>
</dbReference>